<dbReference type="EMBL" id="BMVN01000034">
    <property type="protein sequence ID" value="GHA54334.1"/>
    <property type="molecule type" value="Genomic_DNA"/>
</dbReference>
<gene>
    <name evidence="1" type="ORF">GCM10010345_68690</name>
</gene>
<evidence type="ECO:0008006" key="3">
    <source>
        <dbReference type="Google" id="ProtNLM"/>
    </source>
</evidence>
<dbReference type="Proteomes" id="UP000653644">
    <property type="component" value="Unassembled WGS sequence"/>
</dbReference>
<proteinExistence type="predicted"/>
<evidence type="ECO:0000313" key="2">
    <source>
        <dbReference type="Proteomes" id="UP000653644"/>
    </source>
</evidence>
<name>A0ABQ3D1Y8_9ACTN</name>
<evidence type="ECO:0000313" key="1">
    <source>
        <dbReference type="EMBL" id="GHA54334.1"/>
    </source>
</evidence>
<sequence>MPDPHGSRPDRGADRLLQAMTVRAAVAAGDCPGESGRRLATLLEELARGAVYPAPSGEEPTVPSCGGRPACEADADRAFTAFLSRILSRRGPDIHDYLSGAVSYSPERPVAEAHHCGRRLLVVRIVPRWTVGGVRDFYVCERCGPAYALPEGSRPPRRLTVHATRLTVEFAEPLSADGWYTACRQPVGGHPERPGALRRIGAGATSLEVALPAQDAPGLRRFAVALVSDGRCAVVQVPIQQHS</sequence>
<comment type="caution">
    <text evidence="1">The sequence shown here is derived from an EMBL/GenBank/DDBJ whole genome shotgun (WGS) entry which is preliminary data.</text>
</comment>
<reference evidence="2" key="1">
    <citation type="journal article" date="2019" name="Int. J. Syst. Evol. Microbiol.">
        <title>The Global Catalogue of Microorganisms (GCM) 10K type strain sequencing project: providing services to taxonomists for standard genome sequencing and annotation.</title>
        <authorList>
            <consortium name="The Broad Institute Genomics Platform"/>
            <consortium name="The Broad Institute Genome Sequencing Center for Infectious Disease"/>
            <person name="Wu L."/>
            <person name="Ma J."/>
        </authorList>
    </citation>
    <scope>NUCLEOTIDE SEQUENCE [LARGE SCALE GENOMIC DNA]</scope>
    <source>
        <strain evidence="2">JCM 4733</strain>
    </source>
</reference>
<dbReference type="RefSeq" id="WP_189892488.1">
    <property type="nucleotide sequence ID" value="NZ_BMVN01000034.1"/>
</dbReference>
<accession>A0ABQ3D1Y8</accession>
<keyword evidence="2" id="KW-1185">Reference proteome</keyword>
<protein>
    <recommendedName>
        <fullName evidence="3">Ig-like domain-containing protein</fullName>
    </recommendedName>
</protein>
<organism evidence="1 2">
    <name type="scientific">Streptomyces canarius</name>
    <dbReference type="NCBI Taxonomy" id="285453"/>
    <lineage>
        <taxon>Bacteria</taxon>
        <taxon>Bacillati</taxon>
        <taxon>Actinomycetota</taxon>
        <taxon>Actinomycetes</taxon>
        <taxon>Kitasatosporales</taxon>
        <taxon>Streptomycetaceae</taxon>
        <taxon>Streptomyces</taxon>
    </lineage>
</organism>